<organism evidence="2 3">
    <name type="scientific">Acidiphilium multivorum (strain DSM 11245 / JCM 8867 / NBRC 100883 / AIU 301)</name>
    <dbReference type="NCBI Taxonomy" id="926570"/>
    <lineage>
        <taxon>Bacteria</taxon>
        <taxon>Pseudomonadati</taxon>
        <taxon>Pseudomonadota</taxon>
        <taxon>Alphaproteobacteria</taxon>
        <taxon>Acetobacterales</taxon>
        <taxon>Acidocellaceae</taxon>
        <taxon>Acidiphilium</taxon>
    </lineage>
</organism>
<keyword evidence="3" id="KW-1185">Reference proteome</keyword>
<name>F0IYN6_ACIMA</name>
<dbReference type="KEGG" id="amv:ACMV_15490"/>
<protein>
    <submittedName>
        <fullName evidence="2">Uncharacterized protein</fullName>
    </submittedName>
</protein>
<dbReference type="Pfam" id="PF05258">
    <property type="entry name" value="DciA"/>
    <property type="match status" value="1"/>
</dbReference>
<dbReference type="AlphaFoldDB" id="F0IYN6"/>
<dbReference type="InterPro" id="IPR007922">
    <property type="entry name" value="DciA-like"/>
</dbReference>
<dbReference type="HOGENOM" id="CLU_104595_2_0_5"/>
<dbReference type="OrthoDB" id="7160947at2"/>
<evidence type="ECO:0000313" key="3">
    <source>
        <dbReference type="Proteomes" id="UP000007100"/>
    </source>
</evidence>
<evidence type="ECO:0000256" key="1">
    <source>
        <dbReference type="SAM" id="MobiDB-lite"/>
    </source>
</evidence>
<evidence type="ECO:0000313" key="2">
    <source>
        <dbReference type="EMBL" id="BAJ80896.1"/>
    </source>
</evidence>
<dbReference type="RefSeq" id="WP_013640050.1">
    <property type="nucleotide sequence ID" value="NC_015186.1"/>
</dbReference>
<reference evidence="2 3" key="1">
    <citation type="submission" date="2010-12" db="EMBL/GenBank/DDBJ databases">
        <title>Whole genome sequence of Acidiphilium multivorum AIU301.</title>
        <authorList>
            <person name="Narita-Yamada S."/>
            <person name="Nakamura S."/>
            <person name="Ito N."/>
            <person name="Takarada H."/>
            <person name="Katano Y."/>
            <person name="Nakazawa H."/>
            <person name="Hosoyama A."/>
            <person name="Yamada R."/>
            <person name="Fujita N."/>
        </authorList>
    </citation>
    <scope>NUCLEOTIDE SEQUENCE [LARGE SCALE GENOMIC DNA]</scope>
    <source>
        <strain evidence="3">DSM 11245 / JCM 8867 / AIU301</strain>
    </source>
</reference>
<proteinExistence type="predicted"/>
<feature type="region of interest" description="Disordered" evidence="1">
    <location>
        <begin position="111"/>
        <end position="132"/>
    </location>
</feature>
<dbReference type="Proteomes" id="UP000007100">
    <property type="component" value="Chromosome"/>
</dbReference>
<sequence>MPAPEAPRHNAPRGIAALLAPVLRPALRRRGSVLGTLIADWGDIAGPEISSCSHPVKFAAGTLTIGCAGPDALALQHLAPTLIGKINLALGGAPVQRLRFTDMIIPATTRPLRPRHKASAPPAGLPDGPLGDALARLHHGVTRQRFNRPE</sequence>
<dbReference type="EMBL" id="AP012035">
    <property type="protein sequence ID" value="BAJ80896.1"/>
    <property type="molecule type" value="Genomic_DNA"/>
</dbReference>
<accession>F0IYN6</accession>
<gene>
    <name evidence="2" type="ordered locus">ACMV_15490</name>
</gene>
<feature type="compositionally biased region" description="Low complexity" evidence="1">
    <location>
        <begin position="120"/>
        <end position="132"/>
    </location>
</feature>